<gene>
    <name evidence="1" type="ORF">BDR25DRAFT_363696</name>
</gene>
<keyword evidence="2" id="KW-1185">Reference proteome</keyword>
<name>A0ACB6Q778_9PLEO</name>
<reference evidence="1" key="1">
    <citation type="journal article" date="2020" name="Stud. Mycol.">
        <title>101 Dothideomycetes genomes: a test case for predicting lifestyles and emergence of pathogens.</title>
        <authorList>
            <person name="Haridas S."/>
            <person name="Albert R."/>
            <person name="Binder M."/>
            <person name="Bloem J."/>
            <person name="Labutti K."/>
            <person name="Salamov A."/>
            <person name="Andreopoulos B."/>
            <person name="Baker S."/>
            <person name="Barry K."/>
            <person name="Bills G."/>
            <person name="Bluhm B."/>
            <person name="Cannon C."/>
            <person name="Castanera R."/>
            <person name="Culley D."/>
            <person name="Daum C."/>
            <person name="Ezra D."/>
            <person name="Gonzalez J."/>
            <person name="Henrissat B."/>
            <person name="Kuo A."/>
            <person name="Liang C."/>
            <person name="Lipzen A."/>
            <person name="Lutzoni F."/>
            <person name="Magnuson J."/>
            <person name="Mondo S."/>
            <person name="Nolan M."/>
            <person name="Ohm R."/>
            <person name="Pangilinan J."/>
            <person name="Park H.-J."/>
            <person name="Ramirez L."/>
            <person name="Alfaro M."/>
            <person name="Sun H."/>
            <person name="Tritt A."/>
            <person name="Yoshinaga Y."/>
            <person name="Zwiers L.-H."/>
            <person name="Turgeon B."/>
            <person name="Goodwin S."/>
            <person name="Spatafora J."/>
            <person name="Crous P."/>
            <person name="Grigoriev I."/>
        </authorList>
    </citation>
    <scope>NUCLEOTIDE SEQUENCE</scope>
    <source>
        <strain evidence="1">ATCC 200398</strain>
    </source>
</reference>
<evidence type="ECO:0000313" key="1">
    <source>
        <dbReference type="EMBL" id="KAF2462693.1"/>
    </source>
</evidence>
<dbReference type="Proteomes" id="UP000799755">
    <property type="component" value="Unassembled WGS sequence"/>
</dbReference>
<protein>
    <submittedName>
        <fullName evidence="1">Uncharacterized protein</fullName>
    </submittedName>
</protein>
<sequence>MASKKSKGFKMSQSEPVINTLPRKKLSPWYERVYRLVASSYGPYLEDFDEDISELESQSSSACRCASDTSECECDLDERDFTDEDSAYTGSETVEWYLEYREMREERKRQLIILRKEHERVIEYHKARENEVEKEWAELKQKNSS</sequence>
<comment type="caution">
    <text evidence="1">The sequence shown here is derived from an EMBL/GenBank/DDBJ whole genome shotgun (WGS) entry which is preliminary data.</text>
</comment>
<organism evidence="1 2">
    <name type="scientific">Lindgomyces ingoldianus</name>
    <dbReference type="NCBI Taxonomy" id="673940"/>
    <lineage>
        <taxon>Eukaryota</taxon>
        <taxon>Fungi</taxon>
        <taxon>Dikarya</taxon>
        <taxon>Ascomycota</taxon>
        <taxon>Pezizomycotina</taxon>
        <taxon>Dothideomycetes</taxon>
        <taxon>Pleosporomycetidae</taxon>
        <taxon>Pleosporales</taxon>
        <taxon>Lindgomycetaceae</taxon>
        <taxon>Lindgomyces</taxon>
    </lineage>
</organism>
<dbReference type="EMBL" id="MU003567">
    <property type="protein sequence ID" value="KAF2462693.1"/>
    <property type="molecule type" value="Genomic_DNA"/>
</dbReference>
<accession>A0ACB6Q778</accession>
<proteinExistence type="predicted"/>
<evidence type="ECO:0000313" key="2">
    <source>
        <dbReference type="Proteomes" id="UP000799755"/>
    </source>
</evidence>